<keyword evidence="1" id="KW-0479">Metal-binding</keyword>
<evidence type="ECO:0000313" key="5">
    <source>
        <dbReference type="EMBL" id="RZB57205.1"/>
    </source>
</evidence>
<protein>
    <submittedName>
        <fullName evidence="4">Zinc finger protein 7</fullName>
    </submittedName>
</protein>
<accession>A0A0B2R5D3</accession>
<dbReference type="Gramene" id="XM_028353386.1">
    <property type="protein sequence ID" value="XP_028209187.1"/>
    <property type="gene ID" value="LOC114392308"/>
</dbReference>
<keyword evidence="1" id="KW-0862">Zinc</keyword>
<dbReference type="AlphaFoldDB" id="A0A0B2R5D3"/>
<dbReference type="PANTHER" id="PTHR47593:SF9">
    <property type="entry name" value="C2H2-TYPE DOMAIN-CONTAINING PROTEIN"/>
    <property type="match status" value="1"/>
</dbReference>
<feature type="compositionally biased region" description="Acidic residues" evidence="2">
    <location>
        <begin position="1"/>
        <end position="14"/>
    </location>
</feature>
<dbReference type="PROSITE" id="PS00028">
    <property type="entry name" value="ZINC_FINGER_C2H2_1"/>
    <property type="match status" value="1"/>
</dbReference>
<dbReference type="EMBL" id="QZWG01000017">
    <property type="protein sequence ID" value="RZB57205.1"/>
    <property type="molecule type" value="Genomic_DNA"/>
</dbReference>
<dbReference type="GO" id="GO:0008270">
    <property type="term" value="F:zinc ion binding"/>
    <property type="evidence" value="ECO:0007669"/>
    <property type="project" value="UniProtKB-KW"/>
</dbReference>
<evidence type="ECO:0000313" key="6">
    <source>
        <dbReference type="Proteomes" id="UP000289340"/>
    </source>
</evidence>
<keyword evidence="1" id="KW-0863">Zinc-finger</keyword>
<dbReference type="InterPro" id="IPR013087">
    <property type="entry name" value="Znf_C2H2_type"/>
</dbReference>
<dbReference type="Proteomes" id="UP000289340">
    <property type="component" value="Chromosome 17"/>
</dbReference>
<reference evidence="4" key="1">
    <citation type="submission" date="2014-07" db="EMBL/GenBank/DDBJ databases">
        <title>Identification of a novel salt tolerance gene in wild soybean by whole-genome sequencing.</title>
        <authorList>
            <person name="Lam H.-M."/>
            <person name="Qi X."/>
            <person name="Li M.-W."/>
            <person name="Liu X."/>
            <person name="Xie M."/>
            <person name="Ni M."/>
            <person name="Xu X."/>
        </authorList>
    </citation>
    <scope>NUCLEOTIDE SEQUENCE [LARGE SCALE GENOMIC DNA]</scope>
    <source>
        <tissue evidence="4">Root</tissue>
    </source>
</reference>
<dbReference type="PROSITE" id="PS50157">
    <property type="entry name" value="ZINC_FINGER_C2H2_2"/>
    <property type="match status" value="1"/>
</dbReference>
<reference evidence="5 6" key="2">
    <citation type="submission" date="2018-09" db="EMBL/GenBank/DDBJ databases">
        <title>A high-quality reference genome of wild soybean provides a powerful tool to mine soybean genomes.</title>
        <authorList>
            <person name="Xie M."/>
            <person name="Chung C.Y.L."/>
            <person name="Li M.-W."/>
            <person name="Wong F.-L."/>
            <person name="Chan T.-F."/>
            <person name="Lam H.-M."/>
        </authorList>
    </citation>
    <scope>NUCLEOTIDE SEQUENCE [LARGE SCALE GENOMIC DNA]</scope>
    <source>
        <strain evidence="6">cv. W05</strain>
        <tissue evidence="5">Hypocotyl of etiolated seedlings</tissue>
    </source>
</reference>
<evidence type="ECO:0000259" key="3">
    <source>
        <dbReference type="PROSITE" id="PS50157"/>
    </source>
</evidence>
<dbReference type="EMBL" id="KN653527">
    <property type="protein sequence ID" value="KHN27057.1"/>
    <property type="molecule type" value="Genomic_DNA"/>
</dbReference>
<feature type="region of interest" description="Disordered" evidence="2">
    <location>
        <begin position="95"/>
        <end position="116"/>
    </location>
</feature>
<dbReference type="Proteomes" id="UP000053555">
    <property type="component" value="Unassembled WGS sequence"/>
</dbReference>
<dbReference type="SUPFAM" id="SSF57667">
    <property type="entry name" value="beta-beta-alpha zinc fingers"/>
    <property type="match status" value="1"/>
</dbReference>
<keyword evidence="6" id="KW-1185">Reference proteome</keyword>
<feature type="domain" description="C2H2-type" evidence="3">
    <location>
        <begin position="79"/>
        <end position="106"/>
    </location>
</feature>
<name>A0A0B2R5D3_GLYSO</name>
<sequence length="210" mass="23513">MTFIREDDDDQVDDDHDHDHVDGGGSQNSASNITEIVTTPEGENLGEWLSLGLKGDINMPAEEQNSSSRPLHSNNNKVFSCNFCMRKFYSSQALGGHQNAHKREREAARSYHQSHHHRIGFSYTTSLATRSLGIKPHSLVHRPNRERSAMVARFSSSDAINVGVGSVASSWTPFMLEQAVDFYWPGSFRGDLLPKQESSDVKKIDLDLRL</sequence>
<proteinExistence type="predicted"/>
<gene>
    <name evidence="5" type="ORF">D0Y65_046040</name>
    <name evidence="4" type="ORF">glysoja_028336</name>
</gene>
<organism evidence="4">
    <name type="scientific">Glycine soja</name>
    <name type="common">Wild soybean</name>
    <dbReference type="NCBI Taxonomy" id="3848"/>
    <lineage>
        <taxon>Eukaryota</taxon>
        <taxon>Viridiplantae</taxon>
        <taxon>Streptophyta</taxon>
        <taxon>Embryophyta</taxon>
        <taxon>Tracheophyta</taxon>
        <taxon>Spermatophyta</taxon>
        <taxon>Magnoliopsida</taxon>
        <taxon>eudicotyledons</taxon>
        <taxon>Gunneridae</taxon>
        <taxon>Pentapetalae</taxon>
        <taxon>rosids</taxon>
        <taxon>fabids</taxon>
        <taxon>Fabales</taxon>
        <taxon>Fabaceae</taxon>
        <taxon>Papilionoideae</taxon>
        <taxon>50 kb inversion clade</taxon>
        <taxon>NPAAA clade</taxon>
        <taxon>indigoferoid/millettioid clade</taxon>
        <taxon>Phaseoleae</taxon>
        <taxon>Glycine</taxon>
        <taxon>Glycine subgen. Soja</taxon>
    </lineage>
</organism>
<dbReference type="Gene3D" id="3.30.160.60">
    <property type="entry name" value="Classic Zinc Finger"/>
    <property type="match status" value="1"/>
</dbReference>
<dbReference type="InterPro" id="IPR036236">
    <property type="entry name" value="Znf_C2H2_sf"/>
</dbReference>
<feature type="region of interest" description="Disordered" evidence="2">
    <location>
        <begin position="1"/>
        <end position="31"/>
    </location>
</feature>
<dbReference type="PANTHER" id="PTHR47593">
    <property type="entry name" value="ZINC FINGER PROTEIN 4-LIKE"/>
    <property type="match status" value="1"/>
</dbReference>
<evidence type="ECO:0000313" key="4">
    <source>
        <dbReference type="EMBL" id="KHN27057.1"/>
    </source>
</evidence>
<evidence type="ECO:0000256" key="1">
    <source>
        <dbReference type="PROSITE-ProRule" id="PRU00042"/>
    </source>
</evidence>
<evidence type="ECO:0000256" key="2">
    <source>
        <dbReference type="SAM" id="MobiDB-lite"/>
    </source>
</evidence>
<dbReference type="InterPro" id="IPR053266">
    <property type="entry name" value="Zinc_finger_protein_7"/>
</dbReference>